<dbReference type="GO" id="GO:0016787">
    <property type="term" value="F:hydrolase activity"/>
    <property type="evidence" value="ECO:0007669"/>
    <property type="project" value="UniProtKB-KW"/>
</dbReference>
<keyword evidence="1" id="KW-0812">Transmembrane</keyword>
<dbReference type="OrthoDB" id="9798884at2"/>
<feature type="domain" description="AB hydrolase-1" evidence="2">
    <location>
        <begin position="75"/>
        <end position="191"/>
    </location>
</feature>
<keyword evidence="1" id="KW-1133">Transmembrane helix</keyword>
<reference evidence="3 4" key="2">
    <citation type="submission" date="2020-01" db="EMBL/GenBank/DDBJ databases">
        <title>Microvirga sp. nov., an arsenate reduction bacterium isolated from Tibet hotspring sediments.</title>
        <authorList>
            <person name="Xian W.-D."/>
            <person name="Li W.-J."/>
        </authorList>
    </citation>
    <scope>NUCLEOTIDE SEQUENCE [LARGE SCALE GENOMIC DNA]</scope>
    <source>
        <strain evidence="3 4">KCTC 23863</strain>
    </source>
</reference>
<organism evidence="3 4">
    <name type="scientific">Microvirga makkahensis</name>
    <dbReference type="NCBI Taxonomy" id="1128670"/>
    <lineage>
        <taxon>Bacteria</taxon>
        <taxon>Pseudomonadati</taxon>
        <taxon>Pseudomonadota</taxon>
        <taxon>Alphaproteobacteria</taxon>
        <taxon>Hyphomicrobiales</taxon>
        <taxon>Methylobacteriaceae</taxon>
        <taxon>Microvirga</taxon>
    </lineage>
</organism>
<dbReference type="Gene3D" id="3.40.50.1820">
    <property type="entry name" value="alpha/beta hydrolase"/>
    <property type="match status" value="1"/>
</dbReference>
<dbReference type="InterPro" id="IPR029058">
    <property type="entry name" value="AB_hydrolase_fold"/>
</dbReference>
<keyword evidence="3" id="KW-0378">Hydrolase</keyword>
<evidence type="ECO:0000313" key="4">
    <source>
        <dbReference type="Proteomes" id="UP000436483"/>
    </source>
</evidence>
<keyword evidence="4" id="KW-1185">Reference proteome</keyword>
<evidence type="ECO:0000313" key="3">
    <source>
        <dbReference type="EMBL" id="MXQ10586.1"/>
    </source>
</evidence>
<feature type="transmembrane region" description="Helical" evidence="1">
    <location>
        <begin position="7"/>
        <end position="25"/>
    </location>
</feature>
<dbReference type="RefSeq" id="WP_160883187.1">
    <property type="nucleotide sequence ID" value="NZ_WURB01000002.1"/>
</dbReference>
<dbReference type="EMBL" id="WURB01000002">
    <property type="protein sequence ID" value="MXQ10586.1"/>
    <property type="molecule type" value="Genomic_DNA"/>
</dbReference>
<dbReference type="Proteomes" id="UP000436483">
    <property type="component" value="Unassembled WGS sequence"/>
</dbReference>
<protein>
    <submittedName>
        <fullName evidence="3">Alpha/beta fold hydrolase</fullName>
    </submittedName>
</protein>
<proteinExistence type="predicted"/>
<accession>A0A7X3MP19</accession>
<reference evidence="3 4" key="1">
    <citation type="submission" date="2019-12" db="EMBL/GenBank/DDBJ databases">
        <authorList>
            <person name="Yuan C.-G."/>
        </authorList>
    </citation>
    <scope>NUCLEOTIDE SEQUENCE [LARGE SCALE GENOMIC DNA]</scope>
    <source>
        <strain evidence="3 4">KCTC 23863</strain>
    </source>
</reference>
<sequence>MVRHLRFPAFVVLVLYACVLAVLFVNQRSLLYPASDRRTTAAEAGLVGFQDLVLTTPDGERLVAWWKPPEPGKALILYFHGNGGSLWNGRLRAQALTASGRGLLMISYRGYSGSTGTPTETGLHTDARTAYDWVRQSYEASRLVAYGESLGTGVAVRLASEQPLAGLILDAPYTSTADVARLTYWYVPVSWLMLDQFRSLDIIMAVKAPILILHCTEDRTIPFAFGERLFEAAPEPKRFIRIEGGSHSRNLEQGGLQAVEEFLAAVEARLPNPSSDSADTLRQLP</sequence>
<evidence type="ECO:0000259" key="2">
    <source>
        <dbReference type="Pfam" id="PF00561"/>
    </source>
</evidence>
<dbReference type="PANTHER" id="PTHR12277:SF81">
    <property type="entry name" value="PROTEIN ABHD13"/>
    <property type="match status" value="1"/>
</dbReference>
<dbReference type="AlphaFoldDB" id="A0A7X3MP19"/>
<dbReference type="PROSITE" id="PS51257">
    <property type="entry name" value="PROKAR_LIPOPROTEIN"/>
    <property type="match status" value="1"/>
</dbReference>
<dbReference type="SUPFAM" id="SSF53474">
    <property type="entry name" value="alpha/beta-Hydrolases"/>
    <property type="match status" value="1"/>
</dbReference>
<name>A0A7X3MP19_9HYPH</name>
<dbReference type="PANTHER" id="PTHR12277">
    <property type="entry name" value="ALPHA/BETA HYDROLASE DOMAIN-CONTAINING PROTEIN"/>
    <property type="match status" value="1"/>
</dbReference>
<gene>
    <name evidence="3" type="ORF">GR328_03800</name>
</gene>
<evidence type="ECO:0000256" key="1">
    <source>
        <dbReference type="SAM" id="Phobius"/>
    </source>
</evidence>
<dbReference type="InterPro" id="IPR000073">
    <property type="entry name" value="AB_hydrolase_1"/>
</dbReference>
<comment type="caution">
    <text evidence="3">The sequence shown here is derived from an EMBL/GenBank/DDBJ whole genome shotgun (WGS) entry which is preliminary data.</text>
</comment>
<keyword evidence="1" id="KW-0472">Membrane</keyword>
<dbReference type="Pfam" id="PF00561">
    <property type="entry name" value="Abhydrolase_1"/>
    <property type="match status" value="1"/>
</dbReference>